<gene>
    <name evidence="3" type="primary">ORF7273</name>
</gene>
<accession>A0A0B6XZ18</accession>
<reference evidence="3" key="1">
    <citation type="submission" date="2014-12" db="EMBL/GenBank/DDBJ databases">
        <title>Insight into the proteome of Arion vulgaris.</title>
        <authorList>
            <person name="Aradska J."/>
            <person name="Bulat T."/>
            <person name="Smidak R."/>
            <person name="Sarate P."/>
            <person name="Gangsoo J."/>
            <person name="Sialana F."/>
            <person name="Bilban M."/>
            <person name="Lubec G."/>
        </authorList>
    </citation>
    <scope>NUCLEOTIDE SEQUENCE</scope>
    <source>
        <tissue evidence="3">Skin</tissue>
    </source>
</reference>
<proteinExistence type="predicted"/>
<keyword evidence="2" id="KW-0732">Signal</keyword>
<feature type="region of interest" description="Disordered" evidence="1">
    <location>
        <begin position="97"/>
        <end position="120"/>
    </location>
</feature>
<evidence type="ECO:0000256" key="2">
    <source>
        <dbReference type="SAM" id="SignalP"/>
    </source>
</evidence>
<dbReference type="AlphaFoldDB" id="A0A0B6XZ18"/>
<sequence>MNSLSEIWVCFCALVIISGNSLVQAADEDNRNDADASKRGYGMTRRGLQMLRLGKRSAELDSLSSGHQITLQRTARSIDDQSNSRLSSSDVQSVLDSIFDQPRDESRRQPPLPRYGRDGSSNVNGRFLVDAIPDSTGGINPADFFPFSNQRFFFRPAPRGGRYRRSFPVGRFAYGDYISQDAIDRSRSTTFPRFEHFIQDMNHLQTKAVPRPRIGRYQIDQTSNNFQTKLI</sequence>
<evidence type="ECO:0000256" key="1">
    <source>
        <dbReference type="SAM" id="MobiDB-lite"/>
    </source>
</evidence>
<organism evidence="3">
    <name type="scientific">Arion vulgaris</name>
    <dbReference type="NCBI Taxonomy" id="1028688"/>
    <lineage>
        <taxon>Eukaryota</taxon>
        <taxon>Metazoa</taxon>
        <taxon>Spiralia</taxon>
        <taxon>Lophotrochozoa</taxon>
        <taxon>Mollusca</taxon>
        <taxon>Gastropoda</taxon>
        <taxon>Heterobranchia</taxon>
        <taxon>Euthyneura</taxon>
        <taxon>Panpulmonata</taxon>
        <taxon>Eupulmonata</taxon>
        <taxon>Stylommatophora</taxon>
        <taxon>Helicina</taxon>
        <taxon>Arionoidea</taxon>
        <taxon>Arionidae</taxon>
        <taxon>Arion</taxon>
    </lineage>
</organism>
<feature type="signal peptide" evidence="2">
    <location>
        <begin position="1"/>
        <end position="25"/>
    </location>
</feature>
<dbReference type="EMBL" id="HACG01002447">
    <property type="protein sequence ID" value="CEK49312.1"/>
    <property type="molecule type" value="Transcribed_RNA"/>
</dbReference>
<protein>
    <submittedName>
        <fullName evidence="3">Uncharacterized protein</fullName>
    </submittedName>
</protein>
<feature type="chain" id="PRO_5002110415" evidence="2">
    <location>
        <begin position="26"/>
        <end position="231"/>
    </location>
</feature>
<name>A0A0B6XZ18_9EUPU</name>
<evidence type="ECO:0000313" key="3">
    <source>
        <dbReference type="EMBL" id="CEK49312.1"/>
    </source>
</evidence>